<organism evidence="3 4">
    <name type="scientific">Streptomyces katrae</name>
    <dbReference type="NCBI Taxonomy" id="68223"/>
    <lineage>
        <taxon>Bacteria</taxon>
        <taxon>Bacillati</taxon>
        <taxon>Actinomycetota</taxon>
        <taxon>Actinomycetes</taxon>
        <taxon>Kitasatosporales</taxon>
        <taxon>Streptomycetaceae</taxon>
        <taxon>Streptomyces</taxon>
    </lineage>
</organism>
<name>A0A0F4JSU2_9ACTN</name>
<dbReference type="SUPFAM" id="SSF51430">
    <property type="entry name" value="NAD(P)-linked oxidoreductase"/>
    <property type="match status" value="1"/>
</dbReference>
<evidence type="ECO:0000256" key="1">
    <source>
        <dbReference type="ARBA" id="ARBA00023002"/>
    </source>
</evidence>
<protein>
    <submittedName>
        <fullName evidence="3">Aldo/keto reductase</fullName>
    </submittedName>
</protein>
<dbReference type="Pfam" id="PF00248">
    <property type="entry name" value="Aldo_ket_red"/>
    <property type="match status" value="1"/>
</dbReference>
<dbReference type="RefSeq" id="WP_045946248.1">
    <property type="nucleotide sequence ID" value="NZ_JZWV01000105.1"/>
</dbReference>
<accession>A0A0F4JSU2</accession>
<dbReference type="OrthoDB" id="9768793at2"/>
<keyword evidence="1" id="KW-0560">Oxidoreductase</keyword>
<dbReference type="PANTHER" id="PTHR43625:SF40">
    <property type="entry name" value="ALDO-KETO REDUCTASE YAKC [NADP(+)]"/>
    <property type="match status" value="1"/>
</dbReference>
<dbReference type="EMBL" id="JZWV01000105">
    <property type="protein sequence ID" value="KJY37417.1"/>
    <property type="molecule type" value="Genomic_DNA"/>
</dbReference>
<dbReference type="GO" id="GO:0005737">
    <property type="term" value="C:cytoplasm"/>
    <property type="evidence" value="ECO:0007669"/>
    <property type="project" value="TreeGrafter"/>
</dbReference>
<dbReference type="STRING" id="68223.GCA_002028425_02399"/>
<keyword evidence="4" id="KW-1185">Reference proteome</keyword>
<evidence type="ECO:0000313" key="3">
    <source>
        <dbReference type="EMBL" id="KJY37417.1"/>
    </source>
</evidence>
<sequence>MTTNENTSAPATIPAARRLGATGPSVFPLGLGCMGMSALYGEADRSESLATIHAFLEAAPEGMNTLLDTGDFYGMGHNELLINEALRTAPTAAREQALTSVKFGALRTVEGGFTGYDGRPEAVKNFLAYSLQRLGRDHIDIYRIARVDPDVPIEETVGAIAEAVQAGHVRHIGLSEVGADTLRRAAAVAPISDLQIEYSLISRGIEDRILPTARELGIGVTAYGVLSRGLIMSRGLISGHFSRDRALAPGDFRGMSPRFQGENLARNLDLVEALRKVAAEQGVSVAQTAIAWVLAQGPRHGVDIRVELSEADLAAIEAAVPAGAASGDRYPAAQMAHLDSEH</sequence>
<dbReference type="PANTHER" id="PTHR43625">
    <property type="entry name" value="AFLATOXIN B1 ALDEHYDE REDUCTASE"/>
    <property type="match status" value="1"/>
</dbReference>
<dbReference type="InterPro" id="IPR036812">
    <property type="entry name" value="NAD(P)_OxRdtase_dom_sf"/>
</dbReference>
<dbReference type="Proteomes" id="UP000033551">
    <property type="component" value="Unassembled WGS sequence"/>
</dbReference>
<evidence type="ECO:0000313" key="4">
    <source>
        <dbReference type="Proteomes" id="UP000033551"/>
    </source>
</evidence>
<dbReference type="AlphaFoldDB" id="A0A0F4JSU2"/>
<dbReference type="InterPro" id="IPR050791">
    <property type="entry name" value="Aldo-Keto_reductase"/>
</dbReference>
<feature type="domain" description="NADP-dependent oxidoreductase" evidence="2">
    <location>
        <begin position="28"/>
        <end position="298"/>
    </location>
</feature>
<dbReference type="InterPro" id="IPR023210">
    <property type="entry name" value="NADP_OxRdtase_dom"/>
</dbReference>
<reference evidence="3 4" key="1">
    <citation type="submission" date="2015-02" db="EMBL/GenBank/DDBJ databases">
        <authorList>
            <person name="Ju K.-S."/>
            <person name="Doroghazi J.R."/>
            <person name="Metcalf W."/>
        </authorList>
    </citation>
    <scope>NUCLEOTIDE SEQUENCE [LARGE SCALE GENOMIC DNA]</scope>
    <source>
        <strain evidence="3 4">NRRL ISP-5550</strain>
    </source>
</reference>
<evidence type="ECO:0000259" key="2">
    <source>
        <dbReference type="Pfam" id="PF00248"/>
    </source>
</evidence>
<dbReference type="Gene3D" id="3.20.20.100">
    <property type="entry name" value="NADP-dependent oxidoreductase domain"/>
    <property type="match status" value="1"/>
</dbReference>
<comment type="caution">
    <text evidence="3">The sequence shown here is derived from an EMBL/GenBank/DDBJ whole genome shotgun (WGS) entry which is preliminary data.</text>
</comment>
<dbReference type="PATRIC" id="fig|68223.7.peg.1941"/>
<gene>
    <name evidence="3" type="ORF">VR44_05630</name>
</gene>
<dbReference type="GO" id="GO:0016491">
    <property type="term" value="F:oxidoreductase activity"/>
    <property type="evidence" value="ECO:0007669"/>
    <property type="project" value="UniProtKB-KW"/>
</dbReference>
<proteinExistence type="predicted"/>